<dbReference type="Pfam" id="PF02632">
    <property type="entry name" value="BioY"/>
    <property type="match status" value="1"/>
</dbReference>
<dbReference type="PANTHER" id="PTHR34295">
    <property type="entry name" value="BIOTIN TRANSPORTER BIOY"/>
    <property type="match status" value="1"/>
</dbReference>
<dbReference type="Proteomes" id="UP001198242">
    <property type="component" value="Unassembled WGS sequence"/>
</dbReference>
<evidence type="ECO:0000256" key="1">
    <source>
        <dbReference type="ARBA" id="ARBA00010692"/>
    </source>
</evidence>
<feature type="transmembrane region" description="Helical" evidence="3">
    <location>
        <begin position="115"/>
        <end position="141"/>
    </location>
</feature>
<keyword evidence="3" id="KW-0812">Transmembrane</keyword>
<sequence>MKKKFTTRDLILCALFTALSAIGAFIRIPVPLVPFTLQITFTTLAGLLLGSKKGAISVAVYVLMGLIGIPVFTQGGGFSYVLKPSFGFLVAFIIGAFVTGLIVEKKQNPSFLRIIGASFAGMAFVYVLGAIYFYIICNFVINAPVSIGKTVMSCFVLVAPGNIALAILAALVAKRIIPILNRQNQSTVPQPKTV</sequence>
<proteinExistence type="inferred from homology"/>
<keyword evidence="5" id="KW-1185">Reference proteome</keyword>
<keyword evidence="2" id="KW-1003">Cell membrane</keyword>
<feature type="transmembrane region" description="Helical" evidence="3">
    <location>
        <begin position="58"/>
        <end position="80"/>
    </location>
</feature>
<protein>
    <recommendedName>
        <fullName evidence="2">Biotin transporter</fullName>
    </recommendedName>
</protein>
<dbReference type="InterPro" id="IPR003784">
    <property type="entry name" value="BioY"/>
</dbReference>
<evidence type="ECO:0000256" key="3">
    <source>
        <dbReference type="SAM" id="Phobius"/>
    </source>
</evidence>
<name>A0AAE3E0E7_9FIRM</name>
<keyword evidence="3" id="KW-1133">Transmembrane helix</keyword>
<accession>A0AAE3E0E7</accession>
<feature type="transmembrane region" description="Helical" evidence="3">
    <location>
        <begin position="147"/>
        <end position="173"/>
    </location>
</feature>
<reference evidence="4 5" key="1">
    <citation type="submission" date="2021-10" db="EMBL/GenBank/DDBJ databases">
        <title>Anaerobic single-cell dispensing facilitates the cultivation of human gut bacteria.</title>
        <authorList>
            <person name="Afrizal A."/>
        </authorList>
    </citation>
    <scope>NUCLEOTIDE SEQUENCE [LARGE SCALE GENOMIC DNA]</scope>
    <source>
        <strain evidence="4 5">CLA-AA-H232</strain>
    </source>
</reference>
<dbReference type="AlphaFoldDB" id="A0AAE3E0E7"/>
<dbReference type="PIRSF" id="PIRSF016661">
    <property type="entry name" value="BioY"/>
    <property type="match status" value="1"/>
</dbReference>
<dbReference type="GO" id="GO:0005886">
    <property type="term" value="C:plasma membrane"/>
    <property type="evidence" value="ECO:0007669"/>
    <property type="project" value="UniProtKB-SubCell"/>
</dbReference>
<keyword evidence="2" id="KW-0813">Transport</keyword>
<organism evidence="4 5">
    <name type="scientific">Hominilimicola fabiformis</name>
    <dbReference type="NCBI Taxonomy" id="2885356"/>
    <lineage>
        <taxon>Bacteria</taxon>
        <taxon>Bacillati</taxon>
        <taxon>Bacillota</taxon>
        <taxon>Clostridia</taxon>
        <taxon>Eubacteriales</taxon>
        <taxon>Oscillospiraceae</taxon>
        <taxon>Hominilimicola</taxon>
    </lineage>
</organism>
<dbReference type="EMBL" id="JAJEQM010000015">
    <property type="protein sequence ID" value="MCC2211294.1"/>
    <property type="molecule type" value="Genomic_DNA"/>
</dbReference>
<evidence type="ECO:0000313" key="5">
    <source>
        <dbReference type="Proteomes" id="UP001198242"/>
    </source>
</evidence>
<comment type="caution">
    <text evidence="4">The sequence shown here is derived from an EMBL/GenBank/DDBJ whole genome shotgun (WGS) entry which is preliminary data.</text>
</comment>
<feature type="transmembrane region" description="Helical" evidence="3">
    <location>
        <begin position="86"/>
        <end position="103"/>
    </location>
</feature>
<dbReference type="RefSeq" id="WP_308456878.1">
    <property type="nucleotide sequence ID" value="NZ_JAJEQM010000015.1"/>
</dbReference>
<comment type="similarity">
    <text evidence="1 2">Belongs to the BioY family.</text>
</comment>
<gene>
    <name evidence="4" type="ORF">LKE05_10895</name>
</gene>
<dbReference type="Gene3D" id="1.10.1760.20">
    <property type="match status" value="1"/>
</dbReference>
<evidence type="ECO:0000313" key="4">
    <source>
        <dbReference type="EMBL" id="MCC2211294.1"/>
    </source>
</evidence>
<evidence type="ECO:0000256" key="2">
    <source>
        <dbReference type="PIRNR" id="PIRNR016661"/>
    </source>
</evidence>
<keyword evidence="2 3" id="KW-0472">Membrane</keyword>
<feature type="transmembrane region" description="Helical" evidence="3">
    <location>
        <begin position="33"/>
        <end position="51"/>
    </location>
</feature>
<dbReference type="PANTHER" id="PTHR34295:SF1">
    <property type="entry name" value="BIOTIN TRANSPORTER BIOY"/>
    <property type="match status" value="1"/>
</dbReference>
<comment type="subcellular location">
    <subcellularLocation>
        <location evidence="2">Cell membrane</location>
        <topology evidence="2">Multi-pass membrane protein</topology>
    </subcellularLocation>
</comment>
<dbReference type="GO" id="GO:0015225">
    <property type="term" value="F:biotin transmembrane transporter activity"/>
    <property type="evidence" value="ECO:0007669"/>
    <property type="project" value="UniProtKB-UniRule"/>
</dbReference>